<accession>A0ABY7GWR2</accession>
<feature type="signal peptide" evidence="2">
    <location>
        <begin position="1"/>
        <end position="21"/>
    </location>
</feature>
<reference evidence="3" key="1">
    <citation type="submission" date="2022-11" db="EMBL/GenBank/DDBJ databases">
        <title>Minimal conservation of predation-associated metabolite biosynthetic gene clusters underscores biosynthetic potential of Myxococcota including descriptions for ten novel species: Archangium lansinium sp. nov., Myxococcus landrumus sp. nov., Nannocystis bai.</title>
        <authorList>
            <person name="Ahearne A."/>
            <person name="Stevens C."/>
            <person name="Dowd S."/>
        </authorList>
    </citation>
    <scope>NUCLEOTIDE SEQUENCE</scope>
    <source>
        <strain evidence="3">Fl3</strain>
    </source>
</reference>
<evidence type="ECO:0000313" key="3">
    <source>
        <dbReference type="EMBL" id="WAS91424.1"/>
    </source>
</evidence>
<name>A0ABY7GWR2_9BACT</name>
<feature type="chain" id="PRO_5045543951" evidence="2">
    <location>
        <begin position="22"/>
        <end position="272"/>
    </location>
</feature>
<feature type="compositionally biased region" description="Low complexity" evidence="1">
    <location>
        <begin position="40"/>
        <end position="60"/>
    </location>
</feature>
<keyword evidence="4" id="KW-1185">Reference proteome</keyword>
<organism evidence="3 4">
    <name type="scientific">Nannocystis punicea</name>
    <dbReference type="NCBI Taxonomy" id="2995304"/>
    <lineage>
        <taxon>Bacteria</taxon>
        <taxon>Pseudomonadati</taxon>
        <taxon>Myxococcota</taxon>
        <taxon>Polyangia</taxon>
        <taxon>Nannocystales</taxon>
        <taxon>Nannocystaceae</taxon>
        <taxon>Nannocystis</taxon>
    </lineage>
</organism>
<gene>
    <name evidence="3" type="ORF">O0S08_35005</name>
</gene>
<sequence length="272" mass="28446">MRNHRTPSASALLLILTTACSPGYFLGSLTGAASEGDDGSTGATTDLDTSTGSGDTSSSGEAPDGPTGGVAECPPPGDDFDFELDFDFWDGTEPDELSVDCTVVAFEPGATQHIELECLYDGESTPRQHGVDVTLPVDATLAVTVGDLVHLEYGYTPSFDKPLAFHAGLSRDGAPVFLFGGGGTDLLPFCAAEDSVLSIFAAWGMSFTHGQCELESIERVDFVVGDETTSLYNQSAGLLPDGTLAIIGEALRQEEFNEVACGYQILLVTPAQ</sequence>
<dbReference type="RefSeq" id="WP_269033787.1">
    <property type="nucleotide sequence ID" value="NZ_CP114040.1"/>
</dbReference>
<keyword evidence="2" id="KW-0732">Signal</keyword>
<dbReference type="EMBL" id="CP114040">
    <property type="protein sequence ID" value="WAS91424.1"/>
    <property type="molecule type" value="Genomic_DNA"/>
</dbReference>
<dbReference type="Proteomes" id="UP001164459">
    <property type="component" value="Chromosome"/>
</dbReference>
<feature type="region of interest" description="Disordered" evidence="1">
    <location>
        <begin position="33"/>
        <end position="76"/>
    </location>
</feature>
<dbReference type="PROSITE" id="PS51257">
    <property type="entry name" value="PROKAR_LIPOPROTEIN"/>
    <property type="match status" value="1"/>
</dbReference>
<evidence type="ECO:0000256" key="1">
    <source>
        <dbReference type="SAM" id="MobiDB-lite"/>
    </source>
</evidence>
<proteinExistence type="predicted"/>
<protein>
    <submittedName>
        <fullName evidence="3">Uncharacterized protein</fullName>
    </submittedName>
</protein>
<evidence type="ECO:0000313" key="4">
    <source>
        <dbReference type="Proteomes" id="UP001164459"/>
    </source>
</evidence>
<evidence type="ECO:0000256" key="2">
    <source>
        <dbReference type="SAM" id="SignalP"/>
    </source>
</evidence>